<evidence type="ECO:0000313" key="6">
    <source>
        <dbReference type="EMBL" id="KAJ3515076.1"/>
    </source>
</evidence>
<gene>
    <name evidence="6" type="ORF">NLJ89_g1990</name>
</gene>
<proteinExistence type="predicted"/>
<dbReference type="OrthoDB" id="2945538at2759"/>
<dbReference type="SUPFAM" id="SSF144232">
    <property type="entry name" value="HIT/MYND zinc finger-like"/>
    <property type="match status" value="1"/>
</dbReference>
<comment type="caution">
    <text evidence="6">The sequence shown here is derived from an EMBL/GenBank/DDBJ whole genome shotgun (WGS) entry which is preliminary data.</text>
</comment>
<dbReference type="PROSITE" id="PS50865">
    <property type="entry name" value="ZF_MYND_2"/>
    <property type="match status" value="1"/>
</dbReference>
<feature type="domain" description="MYND-type" evidence="5">
    <location>
        <begin position="425"/>
        <end position="468"/>
    </location>
</feature>
<name>A0A9W8MZ02_9AGAR</name>
<dbReference type="EMBL" id="JANKHO010000113">
    <property type="protein sequence ID" value="KAJ3515076.1"/>
    <property type="molecule type" value="Genomic_DNA"/>
</dbReference>
<keyword evidence="1" id="KW-0479">Metal-binding</keyword>
<evidence type="ECO:0000256" key="2">
    <source>
        <dbReference type="ARBA" id="ARBA00022771"/>
    </source>
</evidence>
<accession>A0A9W8MZ02</accession>
<protein>
    <recommendedName>
        <fullName evidence="5">MYND-type domain-containing protein</fullName>
    </recommendedName>
</protein>
<evidence type="ECO:0000256" key="1">
    <source>
        <dbReference type="ARBA" id="ARBA00022723"/>
    </source>
</evidence>
<organism evidence="6 7">
    <name type="scientific">Agrocybe chaxingu</name>
    <dbReference type="NCBI Taxonomy" id="84603"/>
    <lineage>
        <taxon>Eukaryota</taxon>
        <taxon>Fungi</taxon>
        <taxon>Dikarya</taxon>
        <taxon>Basidiomycota</taxon>
        <taxon>Agaricomycotina</taxon>
        <taxon>Agaricomycetes</taxon>
        <taxon>Agaricomycetidae</taxon>
        <taxon>Agaricales</taxon>
        <taxon>Agaricineae</taxon>
        <taxon>Strophariaceae</taxon>
        <taxon>Agrocybe</taxon>
    </lineage>
</organism>
<reference evidence="6" key="1">
    <citation type="submission" date="2022-07" db="EMBL/GenBank/DDBJ databases">
        <title>Genome Sequence of Agrocybe chaxingu.</title>
        <authorList>
            <person name="Buettner E."/>
        </authorList>
    </citation>
    <scope>NUCLEOTIDE SEQUENCE</scope>
    <source>
        <strain evidence="6">MP-N11</strain>
    </source>
</reference>
<dbReference type="Proteomes" id="UP001148786">
    <property type="component" value="Unassembled WGS sequence"/>
</dbReference>
<dbReference type="Pfam" id="PF01753">
    <property type="entry name" value="zf-MYND"/>
    <property type="match status" value="1"/>
</dbReference>
<dbReference type="GO" id="GO:0008270">
    <property type="term" value="F:zinc ion binding"/>
    <property type="evidence" value="ECO:0007669"/>
    <property type="project" value="UniProtKB-KW"/>
</dbReference>
<evidence type="ECO:0000313" key="7">
    <source>
        <dbReference type="Proteomes" id="UP001148786"/>
    </source>
</evidence>
<dbReference type="AlphaFoldDB" id="A0A9W8MZ02"/>
<evidence type="ECO:0000256" key="4">
    <source>
        <dbReference type="PROSITE-ProRule" id="PRU00134"/>
    </source>
</evidence>
<keyword evidence="2 4" id="KW-0863">Zinc-finger</keyword>
<keyword evidence="3" id="KW-0862">Zinc</keyword>
<sequence length="480" mass="54274">MDVFILSREDHCPCTLDSCPSVIADRRIASLKPHEAVAALAEEGPTTPFVNRVAKVAEVDPAYRRAGVAKIFVQKTLEGQSTGDRPHWDWPIYGIGAVLYGIRETKVPQDDEILQYLFASYPAIIDIIFRDLPRFTPWNHCGLSRKCLVAWMIGAYVASKDPEMKRKMYDEKTLALVIWCWIDTSPDFPQRLYPAKLLMHMTEGSTDGKPNPPDRLENFAKGKKFTELSLWYEIAVLRSLISEWHPFARALLEGDIPKLAIAAIRRFMKTRPEEDFSPLLEECELLALQFISFCPTSETMKNFIYLLNDTCLIEIAVEGLKLASRQSAPLTGSGIFCQFLNTISHTLSVTGCGCECGCNFRSSHEFTEAARTAIERAGLLQPPLLLRMIENAPHFMGSLCVLSNALGISLDSVRERHRLDRQCCNVACPARTSGKRSEKKSACQKCQSVFYCDRECQKKDWSQHKRECATFAQERLKETE</sequence>
<dbReference type="Gene3D" id="6.10.140.2220">
    <property type="match status" value="1"/>
</dbReference>
<keyword evidence="7" id="KW-1185">Reference proteome</keyword>
<evidence type="ECO:0000259" key="5">
    <source>
        <dbReference type="PROSITE" id="PS50865"/>
    </source>
</evidence>
<evidence type="ECO:0000256" key="3">
    <source>
        <dbReference type="ARBA" id="ARBA00022833"/>
    </source>
</evidence>
<dbReference type="InterPro" id="IPR002893">
    <property type="entry name" value="Znf_MYND"/>
</dbReference>